<name>A0A183J176_9BILA</name>
<dbReference type="GO" id="GO:0016887">
    <property type="term" value="F:ATP hydrolysis activity"/>
    <property type="evidence" value="ECO:0007669"/>
    <property type="project" value="InterPro"/>
</dbReference>
<dbReference type="GO" id="GO:0006298">
    <property type="term" value="P:mismatch repair"/>
    <property type="evidence" value="ECO:0007669"/>
    <property type="project" value="InterPro"/>
</dbReference>
<evidence type="ECO:0000313" key="3">
    <source>
        <dbReference type="WBParaSite" id="SBAD_0000997201-mRNA-1"/>
    </source>
</evidence>
<dbReference type="GO" id="GO:0032300">
    <property type="term" value="C:mismatch repair complex"/>
    <property type="evidence" value="ECO:0007669"/>
    <property type="project" value="InterPro"/>
</dbReference>
<gene>
    <name evidence="1" type="ORF">SBAD_LOCUS9623</name>
</gene>
<reference evidence="3" key="1">
    <citation type="submission" date="2016-06" db="UniProtKB">
        <authorList>
            <consortium name="WormBaseParasite"/>
        </authorList>
    </citation>
    <scope>IDENTIFICATION</scope>
</reference>
<dbReference type="PANTHER" id="PTHR10073">
    <property type="entry name" value="DNA MISMATCH REPAIR PROTEIN MLH, PMS, MUTL"/>
    <property type="match status" value="1"/>
</dbReference>
<dbReference type="InterPro" id="IPR037198">
    <property type="entry name" value="MutL_C_sf"/>
</dbReference>
<proteinExistence type="predicted"/>
<protein>
    <submittedName>
        <fullName evidence="3">DNA helicase</fullName>
    </submittedName>
</protein>
<dbReference type="SUPFAM" id="SSF118116">
    <property type="entry name" value="DNA mismatch repair protein MutL"/>
    <property type="match status" value="1"/>
</dbReference>
<evidence type="ECO:0000313" key="2">
    <source>
        <dbReference type="Proteomes" id="UP000270296"/>
    </source>
</evidence>
<dbReference type="PANTHER" id="PTHR10073:SF47">
    <property type="entry name" value="DNA MISMATCH REPAIR PROTEIN MLH3"/>
    <property type="match status" value="1"/>
</dbReference>
<dbReference type="GO" id="GO:0140664">
    <property type="term" value="F:ATP-dependent DNA damage sensor activity"/>
    <property type="evidence" value="ECO:0007669"/>
    <property type="project" value="InterPro"/>
</dbReference>
<accession>A0A183J176</accession>
<sequence length="459" mass="51384">MVKKLQSFAMCNCDVRLSLIDEETGTIVFYYEPTSDVVSAYAQLFNPPFGRGLEPMFLNCFLMEFDFSLWTKANESEDEPDSGLQIISVNGIPLEFCKIYEQVGYELINFTAQQSYSEHVSSTQVNFYFSITCPESSVSWLRPGKLESSSVLCLARYIEVVFQIMVSGCPRVDTDALKTQTSVTLGSKFEFDPRMFGRWRPSCHLQLYEAFDENSPSCSHARPPKRAWAKLAPALSLEELAAYRGCSPSLIPVPPDSDVIPLVDLTIWDRPAQSEMIMDSTMFGSVKLLGQLYNSFIICETETIPALFLAIDEHAVAERIQYEELLRKICGVRLEQVISDEPSDQCVLRVSALPKCFLEFGSADVNYIACLTTSLLDEIVEKSAAEPLNEKDLVPELVYWTLGSISCREATEFGTPLTYEGAAMLIRMLSCCSQPFLCVHQLPTLFPVSGLEALLKPSK</sequence>
<organism evidence="3">
    <name type="scientific">Soboliphyme baturini</name>
    <dbReference type="NCBI Taxonomy" id="241478"/>
    <lineage>
        <taxon>Eukaryota</taxon>
        <taxon>Metazoa</taxon>
        <taxon>Ecdysozoa</taxon>
        <taxon>Nematoda</taxon>
        <taxon>Enoplea</taxon>
        <taxon>Dorylaimia</taxon>
        <taxon>Dioctophymatida</taxon>
        <taxon>Dioctophymatoidea</taxon>
        <taxon>Soboliphymatidae</taxon>
        <taxon>Soboliphyme</taxon>
    </lineage>
</organism>
<dbReference type="AlphaFoldDB" id="A0A183J176"/>
<dbReference type="EMBL" id="UZAM01012958">
    <property type="protein sequence ID" value="VDP24377.1"/>
    <property type="molecule type" value="Genomic_DNA"/>
</dbReference>
<reference evidence="1 2" key="2">
    <citation type="submission" date="2018-11" db="EMBL/GenBank/DDBJ databases">
        <authorList>
            <consortium name="Pathogen Informatics"/>
        </authorList>
    </citation>
    <scope>NUCLEOTIDE SEQUENCE [LARGE SCALE GENOMIC DNA]</scope>
</reference>
<dbReference type="Gene3D" id="3.30.1540.20">
    <property type="entry name" value="MutL, C-terminal domain, dimerisation subdomain"/>
    <property type="match status" value="1"/>
</dbReference>
<keyword evidence="2" id="KW-1185">Reference proteome</keyword>
<dbReference type="InterPro" id="IPR042120">
    <property type="entry name" value="MutL_C_dimsub"/>
</dbReference>
<dbReference type="WBParaSite" id="SBAD_0000997201-mRNA-1">
    <property type="protein sequence ID" value="SBAD_0000997201-mRNA-1"/>
    <property type="gene ID" value="SBAD_0000997201"/>
</dbReference>
<dbReference type="Proteomes" id="UP000270296">
    <property type="component" value="Unassembled WGS sequence"/>
</dbReference>
<dbReference type="InterPro" id="IPR038973">
    <property type="entry name" value="MutL/Mlh/Pms-like"/>
</dbReference>
<dbReference type="OrthoDB" id="429932at2759"/>
<evidence type="ECO:0000313" key="1">
    <source>
        <dbReference type="EMBL" id="VDP24377.1"/>
    </source>
</evidence>